<dbReference type="GO" id="GO:0016787">
    <property type="term" value="F:hydrolase activity"/>
    <property type="evidence" value="ECO:0007669"/>
    <property type="project" value="UniProtKB-KW"/>
</dbReference>
<keyword evidence="5" id="KW-1185">Reference proteome</keyword>
<evidence type="ECO:0000256" key="2">
    <source>
        <dbReference type="ARBA" id="ARBA00023295"/>
    </source>
</evidence>
<feature type="domain" description="Glycosyl hydrolase family 13 catalytic" evidence="3">
    <location>
        <begin position="2"/>
        <end position="217"/>
    </location>
</feature>
<accession>A0ABY8R3M9</accession>
<dbReference type="PANTHER" id="PTHR10357:SF210">
    <property type="entry name" value="MALTODEXTRIN GLUCOSIDASE"/>
    <property type="match status" value="1"/>
</dbReference>
<keyword evidence="1 4" id="KW-0378">Hydrolase</keyword>
<keyword evidence="2" id="KW-0326">Glycosidase</keyword>
<dbReference type="InterPro" id="IPR017853">
    <property type="entry name" value="GH"/>
</dbReference>
<evidence type="ECO:0000259" key="3">
    <source>
        <dbReference type="SMART" id="SM00642"/>
    </source>
</evidence>
<gene>
    <name evidence="4" type="ORF">QJS64_01595</name>
</gene>
<dbReference type="SUPFAM" id="SSF51011">
    <property type="entry name" value="Glycosyl hydrolase domain"/>
    <property type="match status" value="1"/>
</dbReference>
<sequence>MGVKSLPNVNETETSYIDYIIKSDNSVIKKWMGYGVKGWRLDVADELPSKFIEELKSETLKLDKESILVGEVWEDASNKISYEERRKYLLGDQLNGVTGYVFKNIFVDFLNYKIDSNDVYNSLMTIKENYPKESFKSNLNILGTHDTRQILTELNEDKELLKLAVAIQMTFEGVPYIYYGDEAGLLGETDPDNRRTYPWKNEDKEILAFYKNIIKDRNKSKVLTSGETKFLELENPNVFGYIRYIEDVNDDNILILVNRSEQDEVIEIDEKLRFNLKPKSYEVVNL</sequence>
<proteinExistence type="predicted"/>
<protein>
    <submittedName>
        <fullName evidence="4">Alpha-amylase family glycosyl hydrolase</fullName>
    </submittedName>
</protein>
<dbReference type="EMBL" id="CP124685">
    <property type="protein sequence ID" value="WGX76145.1"/>
    <property type="molecule type" value="Genomic_DNA"/>
</dbReference>
<evidence type="ECO:0000313" key="4">
    <source>
        <dbReference type="EMBL" id="WGX76145.1"/>
    </source>
</evidence>
<evidence type="ECO:0000256" key="1">
    <source>
        <dbReference type="ARBA" id="ARBA00022801"/>
    </source>
</evidence>
<dbReference type="Gene3D" id="3.20.20.80">
    <property type="entry name" value="Glycosidases"/>
    <property type="match status" value="1"/>
</dbReference>
<dbReference type="SMART" id="SM00642">
    <property type="entry name" value="Aamy"/>
    <property type="match status" value="1"/>
</dbReference>
<organism evidence="4 5">
    <name type="scientific">Paraclostridium bifermentans</name>
    <name type="common">Clostridium bifermentans</name>
    <dbReference type="NCBI Taxonomy" id="1490"/>
    <lineage>
        <taxon>Bacteria</taxon>
        <taxon>Bacillati</taxon>
        <taxon>Bacillota</taxon>
        <taxon>Clostridia</taxon>
        <taxon>Peptostreptococcales</taxon>
        <taxon>Peptostreptococcaceae</taxon>
        <taxon>Paraclostridium</taxon>
    </lineage>
</organism>
<dbReference type="PANTHER" id="PTHR10357">
    <property type="entry name" value="ALPHA-AMYLASE FAMILY MEMBER"/>
    <property type="match status" value="1"/>
</dbReference>
<name>A0ABY8R3M9_PARBF</name>
<dbReference type="Pfam" id="PF00128">
    <property type="entry name" value="Alpha-amylase"/>
    <property type="match status" value="1"/>
</dbReference>
<reference evidence="4 5" key="1">
    <citation type="submission" date="2023-04" db="EMBL/GenBank/DDBJ databases">
        <title>Bacteria Genome Submission.</title>
        <authorList>
            <person name="Isaac P."/>
        </authorList>
    </citation>
    <scope>NUCLEOTIDE SEQUENCE [LARGE SCALE GENOMIC DNA]</scope>
    <source>
        <strain evidence="4 5">SampleS7P1</strain>
    </source>
</reference>
<dbReference type="Proteomes" id="UP001239169">
    <property type="component" value="Chromosome"/>
</dbReference>
<dbReference type="InterPro" id="IPR006047">
    <property type="entry name" value="GH13_cat_dom"/>
</dbReference>
<dbReference type="SUPFAM" id="SSF51445">
    <property type="entry name" value="(Trans)glycosidases"/>
    <property type="match status" value="1"/>
</dbReference>
<evidence type="ECO:0000313" key="5">
    <source>
        <dbReference type="Proteomes" id="UP001239169"/>
    </source>
</evidence>